<evidence type="ECO:0000256" key="1">
    <source>
        <dbReference type="SAM" id="Phobius"/>
    </source>
</evidence>
<keyword evidence="1" id="KW-0812">Transmembrane</keyword>
<accession>A0A2J6S9G4</accession>
<keyword evidence="3" id="KW-1185">Reference proteome</keyword>
<dbReference type="Proteomes" id="UP000235786">
    <property type="component" value="Unassembled WGS sequence"/>
</dbReference>
<feature type="transmembrane region" description="Helical" evidence="1">
    <location>
        <begin position="127"/>
        <end position="148"/>
    </location>
</feature>
<feature type="transmembrane region" description="Helical" evidence="1">
    <location>
        <begin position="160"/>
        <end position="184"/>
    </location>
</feature>
<keyword evidence="1" id="KW-1133">Transmembrane helix</keyword>
<feature type="transmembrane region" description="Helical" evidence="1">
    <location>
        <begin position="228"/>
        <end position="249"/>
    </location>
</feature>
<proteinExistence type="predicted"/>
<evidence type="ECO:0000313" key="2">
    <source>
        <dbReference type="EMBL" id="PMD47406.1"/>
    </source>
</evidence>
<organism evidence="2 3">
    <name type="scientific">Hyaloscypha variabilis (strain UAMH 11265 / GT02V1 / F)</name>
    <name type="common">Meliniomyces variabilis</name>
    <dbReference type="NCBI Taxonomy" id="1149755"/>
    <lineage>
        <taxon>Eukaryota</taxon>
        <taxon>Fungi</taxon>
        <taxon>Dikarya</taxon>
        <taxon>Ascomycota</taxon>
        <taxon>Pezizomycotina</taxon>
        <taxon>Leotiomycetes</taxon>
        <taxon>Helotiales</taxon>
        <taxon>Hyaloscyphaceae</taxon>
        <taxon>Hyaloscypha</taxon>
        <taxon>Hyaloscypha variabilis</taxon>
    </lineage>
</organism>
<feature type="transmembrane region" description="Helical" evidence="1">
    <location>
        <begin position="7"/>
        <end position="28"/>
    </location>
</feature>
<sequence length="269" mass="29392">MYLLLPYLTVILIIFIFITVILINVGGIDPSTDSHNYLAPEGNKAFNLVNCGIIASLRNSRFPPTNYNLHLNRFCIGTRSIYLDTIQDTCQNGRIVTKVMDGRQLPAPNALVGAVAPFRFSTVNLNIPFAFFILTAIFAFCLLLATLIGAGTKGSKGKIVASMLSGMTLCCTFAALVAITVQMVCLKNQVEHNTIDSVVISTWLATLVDSATARYDIEFRNFSLGGTVLGLTWASTILMLVDTVTWGLAWGHSGKERLAEPKEEKYMQG</sequence>
<dbReference type="OrthoDB" id="3542627at2759"/>
<evidence type="ECO:0000313" key="3">
    <source>
        <dbReference type="Proteomes" id="UP000235786"/>
    </source>
</evidence>
<name>A0A2J6S9G4_HYAVF</name>
<gene>
    <name evidence="2" type="ORF">L207DRAFT_576187</name>
</gene>
<dbReference type="AlphaFoldDB" id="A0A2J6S9G4"/>
<keyword evidence="1" id="KW-0472">Membrane</keyword>
<protein>
    <submittedName>
        <fullName evidence="2">Uncharacterized protein</fullName>
    </submittedName>
</protein>
<reference evidence="2 3" key="1">
    <citation type="submission" date="2016-04" db="EMBL/GenBank/DDBJ databases">
        <title>A degradative enzymes factory behind the ericoid mycorrhizal symbiosis.</title>
        <authorList>
            <consortium name="DOE Joint Genome Institute"/>
            <person name="Martino E."/>
            <person name="Morin E."/>
            <person name="Grelet G."/>
            <person name="Kuo A."/>
            <person name="Kohler A."/>
            <person name="Daghino S."/>
            <person name="Barry K."/>
            <person name="Choi C."/>
            <person name="Cichocki N."/>
            <person name="Clum A."/>
            <person name="Copeland A."/>
            <person name="Hainaut M."/>
            <person name="Haridas S."/>
            <person name="Labutti K."/>
            <person name="Lindquist E."/>
            <person name="Lipzen A."/>
            <person name="Khouja H.-R."/>
            <person name="Murat C."/>
            <person name="Ohm R."/>
            <person name="Olson A."/>
            <person name="Spatafora J."/>
            <person name="Veneault-Fourrey C."/>
            <person name="Henrissat B."/>
            <person name="Grigoriev I."/>
            <person name="Martin F."/>
            <person name="Perotto S."/>
        </authorList>
    </citation>
    <scope>NUCLEOTIDE SEQUENCE [LARGE SCALE GENOMIC DNA]</scope>
    <source>
        <strain evidence="2 3">F</strain>
    </source>
</reference>
<dbReference type="EMBL" id="KZ613938">
    <property type="protein sequence ID" value="PMD47406.1"/>
    <property type="molecule type" value="Genomic_DNA"/>
</dbReference>